<gene>
    <name evidence="2" type="ORF">SAMN05414137_111142</name>
</gene>
<keyword evidence="3" id="KW-1185">Reference proteome</keyword>
<dbReference type="STRING" id="235985.SAMN05414137_111142"/>
<name>A0A1H7S4S8_STRJI</name>
<reference evidence="3" key="1">
    <citation type="submission" date="2016-10" db="EMBL/GenBank/DDBJ databases">
        <authorList>
            <person name="Varghese N."/>
        </authorList>
    </citation>
    <scope>NUCLEOTIDE SEQUENCE [LARGE SCALE GENOMIC DNA]</scope>
    <source>
        <strain evidence="3">DSM 45096 / BCRC 16803 / CGMCC 4.1857 / CIP 109030 / JCM 12277 / KCTC 19219 / NBRC 100920 / 33214</strain>
    </source>
</reference>
<dbReference type="OrthoDB" id="3579673at2"/>
<dbReference type="eggNOG" id="COG1277">
    <property type="taxonomic scope" value="Bacteria"/>
</dbReference>
<dbReference type="AlphaFoldDB" id="A0A1H7S4S8"/>
<keyword evidence="1" id="KW-1133">Transmembrane helix</keyword>
<feature type="transmembrane region" description="Helical" evidence="1">
    <location>
        <begin position="71"/>
        <end position="97"/>
    </location>
</feature>
<dbReference type="RefSeq" id="WP_042449195.1">
    <property type="nucleotide sequence ID" value="NZ_BBPN01000015.1"/>
</dbReference>
<feature type="transmembrane region" description="Helical" evidence="1">
    <location>
        <begin position="328"/>
        <end position="346"/>
    </location>
</feature>
<accession>A0A1H7S4S8</accession>
<evidence type="ECO:0000256" key="1">
    <source>
        <dbReference type="SAM" id="Phobius"/>
    </source>
</evidence>
<keyword evidence="1" id="KW-0472">Membrane</keyword>
<protein>
    <recommendedName>
        <fullName evidence="4">ABC-2 family transporter protein</fullName>
    </recommendedName>
</protein>
<feature type="transmembrane region" description="Helical" evidence="1">
    <location>
        <begin position="118"/>
        <end position="145"/>
    </location>
</feature>
<feature type="transmembrane region" description="Helical" evidence="1">
    <location>
        <begin position="12"/>
        <end position="30"/>
    </location>
</feature>
<organism evidence="2 3">
    <name type="scientific">Streptacidiphilus jiangxiensis</name>
    <dbReference type="NCBI Taxonomy" id="235985"/>
    <lineage>
        <taxon>Bacteria</taxon>
        <taxon>Bacillati</taxon>
        <taxon>Actinomycetota</taxon>
        <taxon>Actinomycetes</taxon>
        <taxon>Kitasatosporales</taxon>
        <taxon>Streptomycetaceae</taxon>
        <taxon>Streptacidiphilus</taxon>
    </lineage>
</organism>
<dbReference type="Proteomes" id="UP000183015">
    <property type="component" value="Unassembled WGS sequence"/>
</dbReference>
<feature type="transmembrane region" description="Helical" evidence="1">
    <location>
        <begin position="206"/>
        <end position="228"/>
    </location>
</feature>
<sequence length="352" mass="37096">MIWLTWRQFRVQALAALGAVTAVAVLFAVSRGHLSDLARSAGLNGCAGADACASARADFFDGVQADRLAGVLFYAGAVLLYLTPALLGLFWGAPLIAREVEAGTFRLAWSQSTTRRSWLAVKLGLVGAGSVVTGGLLSLVVTWWAGPIDRAAALPAGSRAAGPSLPGRFAPLLFGARDLVPVGAALFAFALGVTCGLLLRRTLPAMAVTLLVLTAVQVALPMTVRPFYEAPLRKTVPLVASYGHDFSMRIEGGSVRMVQSVDVPGAWVISVGTTDSAGRPWSGPAPRVCLAQNATPQQCLGAVNALRLDQVVSYQPADRYWTFQWIETALYALGAAALAGFCFARVRALRLD</sequence>
<dbReference type="EMBL" id="FOAZ01000011">
    <property type="protein sequence ID" value="SEL67266.1"/>
    <property type="molecule type" value="Genomic_DNA"/>
</dbReference>
<feature type="transmembrane region" description="Helical" evidence="1">
    <location>
        <begin position="179"/>
        <end position="199"/>
    </location>
</feature>
<evidence type="ECO:0000313" key="2">
    <source>
        <dbReference type="EMBL" id="SEL67266.1"/>
    </source>
</evidence>
<evidence type="ECO:0000313" key="3">
    <source>
        <dbReference type="Proteomes" id="UP000183015"/>
    </source>
</evidence>
<keyword evidence="1" id="KW-0812">Transmembrane</keyword>
<proteinExistence type="predicted"/>
<evidence type="ECO:0008006" key="4">
    <source>
        <dbReference type="Google" id="ProtNLM"/>
    </source>
</evidence>